<comment type="function">
    <text evidence="3">Binds to the 50S ribosomal subunit and prevents its association with the 30S ribosomal subunit to form the 70S initiation complex.</text>
</comment>
<proteinExistence type="inferred from homology"/>
<dbReference type="Proteomes" id="UP001529235">
    <property type="component" value="Unassembled WGS sequence"/>
</dbReference>
<name>A0ABD4Z8B0_9CREN</name>
<evidence type="ECO:0000313" key="5">
    <source>
        <dbReference type="Proteomes" id="UP001529235"/>
    </source>
</evidence>
<dbReference type="NCBIfam" id="TIGR00323">
    <property type="entry name" value="eIF-6"/>
    <property type="match status" value="1"/>
</dbReference>
<evidence type="ECO:0000256" key="3">
    <source>
        <dbReference type="HAMAP-Rule" id="MF_00032"/>
    </source>
</evidence>
<dbReference type="AlphaFoldDB" id="A0ABD4Z8B0"/>
<dbReference type="PIRSF" id="PIRSF006413">
    <property type="entry name" value="IF-6"/>
    <property type="match status" value="1"/>
</dbReference>
<dbReference type="PANTHER" id="PTHR10784">
    <property type="entry name" value="TRANSLATION INITIATION FACTOR 6"/>
    <property type="match status" value="1"/>
</dbReference>
<evidence type="ECO:0000256" key="1">
    <source>
        <dbReference type="ARBA" id="ARBA00022540"/>
    </source>
</evidence>
<dbReference type="RefSeq" id="WP_285273508.1">
    <property type="nucleotide sequence ID" value="NZ_JASNVW010000002.1"/>
</dbReference>
<dbReference type="HAMAP" id="MF_00032">
    <property type="entry name" value="eIF_6"/>
    <property type="match status" value="1"/>
</dbReference>
<sequence length="226" mass="24597">MVIIERTNYKGNPNIGVFVFATDKFVLIPSDSDEKFSKLVSKTLQVPVIRVSIADTSLLGIFIAGNNRGVLVPHIVKDWEFRILKNSIDVNVEVVKTRFTALGNVCLVNDKAALIHPEAYEELKKVVVDVLAVETVEKGIIAGFPTVGSIAFVNNIAGLVHPDANENELEYLSNTFQVPFDIGTVNFGVGFIKSGLVGNTKGILVGDRTTGPEILRISKVFRVVTS</sequence>
<gene>
    <name evidence="3" type="primary">eif6</name>
    <name evidence="4" type="ORF">QPL79_04035</name>
</gene>
<organism evidence="4 5">
    <name type="scientific">Ignisphaera cupida</name>
    <dbReference type="NCBI Taxonomy" id="3050454"/>
    <lineage>
        <taxon>Archaea</taxon>
        <taxon>Thermoproteota</taxon>
        <taxon>Thermoprotei</taxon>
        <taxon>Desulfurococcales</taxon>
        <taxon>Desulfurococcaceae</taxon>
        <taxon>Ignisphaera</taxon>
    </lineage>
</organism>
<dbReference type="GO" id="GO:0003743">
    <property type="term" value="F:translation initiation factor activity"/>
    <property type="evidence" value="ECO:0007669"/>
    <property type="project" value="UniProtKB-UniRule"/>
</dbReference>
<evidence type="ECO:0000256" key="2">
    <source>
        <dbReference type="ARBA" id="ARBA00022917"/>
    </source>
</evidence>
<dbReference type="EMBL" id="JASNVW010000002">
    <property type="protein sequence ID" value="MDK6028525.1"/>
    <property type="molecule type" value="Genomic_DNA"/>
</dbReference>
<dbReference type="SMART" id="SM00654">
    <property type="entry name" value="eIF6"/>
    <property type="match status" value="1"/>
</dbReference>
<reference evidence="4 5" key="1">
    <citation type="submission" date="2023-05" db="EMBL/GenBank/DDBJ databases">
        <title>A new hyperthermophilic archaea 'Ignisphaera cupida' sp. nov. and description of the family 'Ignisphaeraceae' fam. nov.</title>
        <authorList>
            <person name="Podosokorskaya O.A."/>
            <person name="Elcheninov A.G."/>
            <person name="Klukina A."/>
            <person name="Merkel A.Y."/>
        </authorList>
    </citation>
    <scope>NUCLEOTIDE SEQUENCE [LARGE SCALE GENOMIC DNA]</scope>
    <source>
        <strain evidence="4 5">4213-co</strain>
    </source>
</reference>
<dbReference type="Pfam" id="PF01912">
    <property type="entry name" value="eIF-6"/>
    <property type="match status" value="1"/>
</dbReference>
<protein>
    <recommendedName>
        <fullName evidence="3">Translation initiation factor 6</fullName>
        <shortName evidence="3">aIF-6</shortName>
    </recommendedName>
</protein>
<evidence type="ECO:0000313" key="4">
    <source>
        <dbReference type="EMBL" id="MDK6028525.1"/>
    </source>
</evidence>
<comment type="caution">
    <text evidence="4">The sequence shown here is derived from an EMBL/GenBank/DDBJ whole genome shotgun (WGS) entry which is preliminary data.</text>
</comment>
<keyword evidence="1 3" id="KW-0396">Initiation factor</keyword>
<comment type="similarity">
    <text evidence="3">Belongs to the eIF-6 family.</text>
</comment>
<accession>A0ABD4Z8B0</accession>
<dbReference type="SUPFAM" id="SSF55909">
    <property type="entry name" value="Pentein"/>
    <property type="match status" value="1"/>
</dbReference>
<keyword evidence="2 3" id="KW-0648">Protein biosynthesis</keyword>
<dbReference type="InterPro" id="IPR002769">
    <property type="entry name" value="eIF6"/>
</dbReference>
<keyword evidence="5" id="KW-1185">Reference proteome</keyword>
<dbReference type="Gene3D" id="3.75.10.10">
    <property type="entry name" value="L-arginine/glycine Amidinotransferase, Chain A"/>
    <property type="match status" value="1"/>
</dbReference>